<evidence type="ECO:0000313" key="1">
    <source>
        <dbReference type="EMBL" id="KOO43020.1"/>
    </source>
</evidence>
<dbReference type="AlphaFoldDB" id="A0A0M0KW23"/>
<evidence type="ECO:0008006" key="3">
    <source>
        <dbReference type="Google" id="ProtNLM"/>
    </source>
</evidence>
<dbReference type="OrthoDB" id="2455619at2"/>
<proteinExistence type="predicted"/>
<name>A0A0M0KW23_9BACI</name>
<dbReference type="STRING" id="284581.AMD01_17990"/>
<comment type="caution">
    <text evidence="1">The sequence shown here is derived from an EMBL/GenBank/DDBJ whole genome shotgun (WGS) entry which is preliminary data.</text>
</comment>
<dbReference type="EMBL" id="LILC01000023">
    <property type="protein sequence ID" value="KOO43020.1"/>
    <property type="molecule type" value="Genomic_DNA"/>
</dbReference>
<dbReference type="RefSeq" id="WP_053402827.1">
    <property type="nucleotide sequence ID" value="NZ_JAMAUM010000003.1"/>
</dbReference>
<protein>
    <recommendedName>
        <fullName evidence="3">YwqI/YxiC family protein</fullName>
    </recommendedName>
</protein>
<dbReference type="Proteomes" id="UP000037558">
    <property type="component" value="Unassembled WGS sequence"/>
</dbReference>
<dbReference type="Pfam" id="PF17279">
    <property type="entry name" value="DUF5344"/>
    <property type="match status" value="1"/>
</dbReference>
<sequence>MSKEIKVNYAIVEKSISELEAAGQEFTAKYPFHIGNGNTMDLVNKINSINADLQTIVSTYQTLLVQHAKLTSQAIDKMKEADQRLSTDMRAE</sequence>
<dbReference type="InterPro" id="IPR046318">
    <property type="entry name" value="DUF5344"/>
</dbReference>
<dbReference type="PATRIC" id="fig|284581.3.peg.3112"/>
<reference evidence="2" key="1">
    <citation type="submission" date="2015-08" db="EMBL/GenBank/DDBJ databases">
        <title>Fjat-14210 dsm16467.</title>
        <authorList>
            <person name="Liu B."/>
            <person name="Wang J."/>
            <person name="Zhu Y."/>
            <person name="Liu G."/>
            <person name="Chen Q."/>
            <person name="Chen Z."/>
            <person name="Lan J."/>
            <person name="Che J."/>
            <person name="Ge C."/>
            <person name="Shi H."/>
            <person name="Pan Z."/>
            <person name="Liu X."/>
        </authorList>
    </citation>
    <scope>NUCLEOTIDE SEQUENCE [LARGE SCALE GENOMIC DNA]</scope>
    <source>
        <strain evidence="2">DSM 16467</strain>
    </source>
</reference>
<organism evidence="1 2">
    <name type="scientific">Priestia koreensis</name>
    <dbReference type="NCBI Taxonomy" id="284581"/>
    <lineage>
        <taxon>Bacteria</taxon>
        <taxon>Bacillati</taxon>
        <taxon>Bacillota</taxon>
        <taxon>Bacilli</taxon>
        <taxon>Bacillales</taxon>
        <taxon>Bacillaceae</taxon>
        <taxon>Priestia</taxon>
    </lineage>
</organism>
<keyword evidence="2" id="KW-1185">Reference proteome</keyword>
<accession>A0A0M0KW23</accession>
<gene>
    <name evidence="1" type="ORF">AMD01_17990</name>
</gene>
<evidence type="ECO:0000313" key="2">
    <source>
        <dbReference type="Proteomes" id="UP000037558"/>
    </source>
</evidence>